<feature type="transmembrane region" description="Helical" evidence="1">
    <location>
        <begin position="545"/>
        <end position="563"/>
    </location>
</feature>
<feature type="transmembrane region" description="Helical" evidence="1">
    <location>
        <begin position="470"/>
        <end position="494"/>
    </location>
</feature>
<dbReference type="NCBIfam" id="TIGR02123">
    <property type="entry name" value="TRAP_fused"/>
    <property type="match status" value="1"/>
</dbReference>
<feature type="transmembrane region" description="Helical" evidence="1">
    <location>
        <begin position="20"/>
        <end position="40"/>
    </location>
</feature>
<feature type="transmembrane region" description="Helical" evidence="1">
    <location>
        <begin position="47"/>
        <end position="66"/>
    </location>
</feature>
<dbReference type="PANTHER" id="PTHR43849:SF2">
    <property type="entry name" value="BLL3936 PROTEIN"/>
    <property type="match status" value="1"/>
</dbReference>
<accession>W4LBC0</accession>
<feature type="transmembrane region" description="Helical" evidence="1">
    <location>
        <begin position="276"/>
        <end position="300"/>
    </location>
</feature>
<dbReference type="InterPro" id="IPR010656">
    <property type="entry name" value="DctM"/>
</dbReference>
<evidence type="ECO:0000313" key="4">
    <source>
        <dbReference type="Proteomes" id="UP000019141"/>
    </source>
</evidence>
<evidence type="ECO:0000259" key="2">
    <source>
        <dbReference type="Pfam" id="PF06808"/>
    </source>
</evidence>
<feature type="transmembrane region" description="Helical" evidence="1">
    <location>
        <begin position="203"/>
        <end position="233"/>
    </location>
</feature>
<sequence length="581" mass="61985">MPSVWIIPKIGPFQAEYLRAAMLATSVTVVLLASGFAQMALSKRPALSALGFIADGGLWAAILYVSWQFAVVNLEIQESLFFFEPFHAWVTVIAVAVLIVLCWRVWGIPLALFGIVLVAYYFLGQHLPSIFNVIPMSFYDNFAEDVWFNLNKGILGQIFETVVFTVFPFIIFGAVLESTGVGASLIRFAFTTMRRTRGGPAHAAVLASSLFGTMSGIPVANVVGTGVLTIPLIKQRGFSPTFAGAVEATASTGGQIMPPIMGAAALIMADQLQVSYLVIIVAALMPALFYYLSLFFTVMFEARRMAIVVSDGDDDSMAITSHDVVNLLILLGAIAVIVATLLYGLSASAAGVFAVLYLIPVSFLTHQVRARPLNLLNGFAKGGIQFARLAMAIGVVGIVLAVLSSTGLPIRLANAIEVIMGQSLLIALIVTALTAIVFGMGMPTLPAYLTIILVLGPTLTKLGLDLLVAHMFVFYFGVSSAITPPVAIAAYAGASIAGAGALKTGAMALRIGAAMLIVPFVFAYTPDILLVEQAGGFEWGRLLSVIVRLIVSLWLLTTAFSRFDAKRLNGLETVLRFRSRI</sequence>
<keyword evidence="1" id="KW-0812">Transmembrane</keyword>
<dbReference type="Proteomes" id="UP000019141">
    <property type="component" value="Unassembled WGS sequence"/>
</dbReference>
<comment type="caution">
    <text evidence="3">The sequence shown here is derived from an EMBL/GenBank/DDBJ whole genome shotgun (WGS) entry which is preliminary data.</text>
</comment>
<feature type="transmembrane region" description="Helical" evidence="1">
    <location>
        <begin position="86"/>
        <end position="103"/>
    </location>
</feature>
<dbReference type="InterPro" id="IPR011853">
    <property type="entry name" value="TRAP_DctM-Dct_fused"/>
</dbReference>
<name>W4LBC0_ENTF1</name>
<dbReference type="Pfam" id="PF06808">
    <property type="entry name" value="DctM"/>
    <property type="match status" value="1"/>
</dbReference>
<feature type="transmembrane region" description="Helical" evidence="1">
    <location>
        <begin position="154"/>
        <end position="176"/>
    </location>
</feature>
<dbReference type="AlphaFoldDB" id="W4LBC0"/>
<keyword evidence="4" id="KW-1185">Reference proteome</keyword>
<organism evidence="3 4">
    <name type="scientific">Entotheonella factor</name>
    <dbReference type="NCBI Taxonomy" id="1429438"/>
    <lineage>
        <taxon>Bacteria</taxon>
        <taxon>Pseudomonadati</taxon>
        <taxon>Nitrospinota/Tectimicrobiota group</taxon>
        <taxon>Candidatus Tectimicrobiota</taxon>
        <taxon>Candidatus Entotheonellia</taxon>
        <taxon>Candidatus Entotheonellales</taxon>
        <taxon>Candidatus Entotheonellaceae</taxon>
        <taxon>Candidatus Entotheonella</taxon>
    </lineage>
</organism>
<feature type="transmembrane region" description="Helical" evidence="1">
    <location>
        <begin position="110"/>
        <end position="134"/>
    </location>
</feature>
<dbReference type="EMBL" id="AZHW01000925">
    <property type="protein sequence ID" value="ETW95368.1"/>
    <property type="molecule type" value="Genomic_DNA"/>
</dbReference>
<reference evidence="3 4" key="1">
    <citation type="journal article" date="2014" name="Nature">
        <title>An environmental bacterial taxon with a large and distinct metabolic repertoire.</title>
        <authorList>
            <person name="Wilson M.C."/>
            <person name="Mori T."/>
            <person name="Ruckert C."/>
            <person name="Uria A.R."/>
            <person name="Helf M.J."/>
            <person name="Takada K."/>
            <person name="Gernert C."/>
            <person name="Steffens U.A."/>
            <person name="Heycke N."/>
            <person name="Schmitt S."/>
            <person name="Rinke C."/>
            <person name="Helfrich E.J."/>
            <person name="Brachmann A.O."/>
            <person name="Gurgui C."/>
            <person name="Wakimoto T."/>
            <person name="Kracht M."/>
            <person name="Crusemann M."/>
            <person name="Hentschel U."/>
            <person name="Abe I."/>
            <person name="Matsunaga S."/>
            <person name="Kalinowski J."/>
            <person name="Takeyama H."/>
            <person name="Piel J."/>
        </authorList>
    </citation>
    <scope>NUCLEOTIDE SEQUENCE [LARGE SCALE GENOMIC DNA]</scope>
    <source>
        <strain evidence="4">TSY1</strain>
    </source>
</reference>
<feature type="transmembrane region" description="Helical" evidence="1">
    <location>
        <begin position="349"/>
        <end position="368"/>
    </location>
</feature>
<keyword evidence="1" id="KW-1133">Transmembrane helix</keyword>
<dbReference type="HOGENOM" id="CLU_007041_3_1_7"/>
<feature type="non-terminal residue" evidence="3">
    <location>
        <position position="581"/>
    </location>
</feature>
<gene>
    <name evidence="3" type="ORF">ETSY1_30905</name>
</gene>
<feature type="transmembrane region" description="Helical" evidence="1">
    <location>
        <begin position="324"/>
        <end position="343"/>
    </location>
</feature>
<dbReference type="PANTHER" id="PTHR43849">
    <property type="entry name" value="BLL3936 PROTEIN"/>
    <property type="match status" value="1"/>
</dbReference>
<feature type="domain" description="TRAP C4-dicarboxylate transport system permease DctM subunit" evidence="2">
    <location>
        <begin position="95"/>
        <end position="531"/>
    </location>
</feature>
<feature type="transmembrane region" description="Helical" evidence="1">
    <location>
        <begin position="445"/>
        <end position="464"/>
    </location>
</feature>
<feature type="transmembrane region" description="Helical" evidence="1">
    <location>
        <begin position="389"/>
        <end position="412"/>
    </location>
</feature>
<feature type="transmembrane region" description="Helical" evidence="1">
    <location>
        <begin position="418"/>
        <end position="438"/>
    </location>
</feature>
<evidence type="ECO:0000256" key="1">
    <source>
        <dbReference type="SAM" id="Phobius"/>
    </source>
</evidence>
<proteinExistence type="predicted"/>
<feature type="transmembrane region" description="Helical" evidence="1">
    <location>
        <begin position="506"/>
        <end position="525"/>
    </location>
</feature>
<evidence type="ECO:0000313" key="3">
    <source>
        <dbReference type="EMBL" id="ETW95368.1"/>
    </source>
</evidence>
<protein>
    <recommendedName>
        <fullName evidence="2">TRAP C4-dicarboxylate transport system permease DctM subunit domain-containing protein</fullName>
    </recommendedName>
</protein>
<keyword evidence="1" id="KW-0472">Membrane</keyword>